<dbReference type="Proteomes" id="UP001148838">
    <property type="component" value="Unassembled WGS sequence"/>
</dbReference>
<accession>A0ABQ8SVN9</accession>
<evidence type="ECO:0000313" key="1">
    <source>
        <dbReference type="EMBL" id="KAJ4438252.1"/>
    </source>
</evidence>
<proteinExistence type="predicted"/>
<dbReference type="EMBL" id="JAJSOF020000019">
    <property type="protein sequence ID" value="KAJ4438252.1"/>
    <property type="molecule type" value="Genomic_DNA"/>
</dbReference>
<gene>
    <name evidence="1" type="ORF">ANN_14191</name>
</gene>
<protein>
    <submittedName>
        <fullName evidence="1">Uncharacterized protein</fullName>
    </submittedName>
</protein>
<name>A0ABQ8SVN9_PERAM</name>
<evidence type="ECO:0000313" key="2">
    <source>
        <dbReference type="Proteomes" id="UP001148838"/>
    </source>
</evidence>
<dbReference type="Gene3D" id="2.60.40.1910">
    <property type="match status" value="1"/>
</dbReference>
<sequence>MDLREVGYDDRDWINLAQDRDRWWAYVRAAMNLGFLKSHIAETWTLRRTEEKRIETFEMWIWRRMERVKWTDRIRNEVVLERVAALHIPNDVAWFKINSHQKGYYRVNYDEENWGKIIDVLKTEPTHYLQHRTVSSQFTARLSWLVLLAQSLTFTESRTTDLQRRSPELQTQVPQLRTTALEFRASGSTVTDTTQVALWSRSWLHCYTRLAY</sequence>
<reference evidence="1 2" key="1">
    <citation type="journal article" date="2022" name="Allergy">
        <title>Genome assembly and annotation of Periplaneta americana reveal a comprehensive cockroach allergen profile.</title>
        <authorList>
            <person name="Wang L."/>
            <person name="Xiong Q."/>
            <person name="Saelim N."/>
            <person name="Wang L."/>
            <person name="Nong W."/>
            <person name="Wan A.T."/>
            <person name="Shi M."/>
            <person name="Liu X."/>
            <person name="Cao Q."/>
            <person name="Hui J.H.L."/>
            <person name="Sookrung N."/>
            <person name="Leung T.F."/>
            <person name="Tungtrongchitr A."/>
            <person name="Tsui S.K.W."/>
        </authorList>
    </citation>
    <scope>NUCLEOTIDE SEQUENCE [LARGE SCALE GENOMIC DNA]</scope>
    <source>
        <strain evidence="1">PWHHKU_190912</strain>
    </source>
</reference>
<keyword evidence="2" id="KW-1185">Reference proteome</keyword>
<comment type="caution">
    <text evidence="1">The sequence shown here is derived from an EMBL/GenBank/DDBJ whole genome shotgun (WGS) entry which is preliminary data.</text>
</comment>
<organism evidence="1 2">
    <name type="scientific">Periplaneta americana</name>
    <name type="common">American cockroach</name>
    <name type="synonym">Blatta americana</name>
    <dbReference type="NCBI Taxonomy" id="6978"/>
    <lineage>
        <taxon>Eukaryota</taxon>
        <taxon>Metazoa</taxon>
        <taxon>Ecdysozoa</taxon>
        <taxon>Arthropoda</taxon>
        <taxon>Hexapoda</taxon>
        <taxon>Insecta</taxon>
        <taxon>Pterygota</taxon>
        <taxon>Neoptera</taxon>
        <taxon>Polyneoptera</taxon>
        <taxon>Dictyoptera</taxon>
        <taxon>Blattodea</taxon>
        <taxon>Blattoidea</taxon>
        <taxon>Blattidae</taxon>
        <taxon>Blattinae</taxon>
        <taxon>Periplaneta</taxon>
    </lineage>
</organism>